<protein>
    <submittedName>
        <fullName evidence="1">Uncharacterized protein</fullName>
    </submittedName>
</protein>
<evidence type="ECO:0000313" key="1">
    <source>
        <dbReference type="EMBL" id="KIU01348.1"/>
    </source>
</evidence>
<sequence>LLHRLQQRRLGARAGTVDLVGHQELREHRTGDKAERAPATGALVQHLGAEDIGRHQVGGELDALGIEPERDAERLDQLGLGKAGDADQQRMSAGQDGHQRVLDHAVLAEDHGRDRLLGSANLPRHLFRRADDHVLQFLSAVCHRLLLWIARPSVRCPQ</sequence>
<gene>
    <name evidence="1" type="ORF">QU38_02100</name>
</gene>
<dbReference type="Proteomes" id="UP000032274">
    <property type="component" value="Unassembled WGS sequence"/>
</dbReference>
<evidence type="ECO:0000313" key="2">
    <source>
        <dbReference type="Proteomes" id="UP000032274"/>
    </source>
</evidence>
<reference evidence="1 2" key="1">
    <citation type="submission" date="2015-01" db="EMBL/GenBank/DDBJ databases">
        <title>Characterization of Swiss Staphylococcus aureus strains involved in food poisoning.</title>
        <authorList>
            <person name="Crovadore J."/>
            <person name="Chablais R."/>
            <person name="Tonacini J."/>
            <person name="Schnyder B."/>
            <person name="Lefort F."/>
        </authorList>
    </citation>
    <scope>NUCLEOTIDE SEQUENCE [LARGE SCALE GENOMIC DNA]</scope>
    <source>
        <strain evidence="1 2">SA-120</strain>
    </source>
</reference>
<feature type="non-terminal residue" evidence="1">
    <location>
        <position position="158"/>
    </location>
</feature>
<name>A0AA40JPL6_STAAU</name>
<dbReference type="EMBL" id="JXIG01000453">
    <property type="protein sequence ID" value="KIU01348.1"/>
    <property type="molecule type" value="Genomic_DNA"/>
</dbReference>
<organism evidence="1 2">
    <name type="scientific">Staphylococcus aureus</name>
    <dbReference type="NCBI Taxonomy" id="1280"/>
    <lineage>
        <taxon>Bacteria</taxon>
        <taxon>Bacillati</taxon>
        <taxon>Bacillota</taxon>
        <taxon>Bacilli</taxon>
        <taxon>Bacillales</taxon>
        <taxon>Staphylococcaceae</taxon>
        <taxon>Staphylococcus</taxon>
    </lineage>
</organism>
<proteinExistence type="predicted"/>
<feature type="non-terminal residue" evidence="1">
    <location>
        <position position="1"/>
    </location>
</feature>
<accession>A0AA40JPL6</accession>
<dbReference type="AlphaFoldDB" id="A0AA40JPL6"/>
<comment type="caution">
    <text evidence="1">The sequence shown here is derived from an EMBL/GenBank/DDBJ whole genome shotgun (WGS) entry which is preliminary data.</text>
</comment>